<sequence length="259" mass="29091">MAGARKNPGYVQSIERAMSIIEVLDEHGELGISEISDELGLEPSTVHRIVSTLKGLGYVNQNRENHKYSNSFKLFEIGNNVVKALGLKKQAMPFMRELSDKTNEAVNLAVMDGKYVIYIDKIESQSTIRVDLSVGKRMPTYCTGLGKIMLAYMPETKVRELLEDEPFARFTKNTVPDLETLFQHLARIRKQGYCIDNEEYIEGLFCVAAPVWGHSGEVLAALSVAVPKFLYADTERLFAIRDLVIDVAKRFSTTLGYKS</sequence>
<dbReference type="KEGG" id="aco:Amico_0085"/>
<evidence type="ECO:0000313" key="7">
    <source>
        <dbReference type="Proteomes" id="UP000002366"/>
    </source>
</evidence>
<evidence type="ECO:0000259" key="5">
    <source>
        <dbReference type="PROSITE" id="PS51078"/>
    </source>
</evidence>
<dbReference type="InterPro" id="IPR050707">
    <property type="entry name" value="HTH_MetabolicPath_Reg"/>
</dbReference>
<dbReference type="GO" id="GO:0003700">
    <property type="term" value="F:DNA-binding transcription factor activity"/>
    <property type="evidence" value="ECO:0007669"/>
    <property type="project" value="TreeGrafter"/>
</dbReference>
<keyword evidence="2" id="KW-0238">DNA-binding</keyword>
<dbReference type="PANTHER" id="PTHR30136">
    <property type="entry name" value="HELIX-TURN-HELIX TRANSCRIPTIONAL REGULATOR, ICLR FAMILY"/>
    <property type="match status" value="1"/>
</dbReference>
<dbReference type="SMART" id="SM00346">
    <property type="entry name" value="HTH_ICLR"/>
    <property type="match status" value="1"/>
</dbReference>
<dbReference type="GO" id="GO:0045892">
    <property type="term" value="P:negative regulation of DNA-templated transcription"/>
    <property type="evidence" value="ECO:0007669"/>
    <property type="project" value="TreeGrafter"/>
</dbReference>
<dbReference type="Pfam" id="PF09339">
    <property type="entry name" value="HTH_IclR"/>
    <property type="match status" value="1"/>
</dbReference>
<dbReference type="CDD" id="cd00090">
    <property type="entry name" value="HTH_ARSR"/>
    <property type="match status" value="1"/>
</dbReference>
<evidence type="ECO:0000259" key="4">
    <source>
        <dbReference type="PROSITE" id="PS51077"/>
    </source>
</evidence>
<dbReference type="Gene3D" id="1.10.10.10">
    <property type="entry name" value="Winged helix-like DNA-binding domain superfamily/Winged helix DNA-binding domain"/>
    <property type="match status" value="1"/>
</dbReference>
<dbReference type="Pfam" id="PF01614">
    <property type="entry name" value="IclR_C"/>
    <property type="match status" value="1"/>
</dbReference>
<dbReference type="GO" id="GO:0003677">
    <property type="term" value="F:DNA binding"/>
    <property type="evidence" value="ECO:0007669"/>
    <property type="project" value="UniProtKB-KW"/>
</dbReference>
<organism evidence="6 7">
    <name type="scientific">Aminobacterium colombiense (strain DSM 12261 / ALA-1)</name>
    <dbReference type="NCBI Taxonomy" id="572547"/>
    <lineage>
        <taxon>Bacteria</taxon>
        <taxon>Thermotogati</taxon>
        <taxon>Synergistota</taxon>
        <taxon>Synergistia</taxon>
        <taxon>Synergistales</taxon>
        <taxon>Aminobacteriaceae</taxon>
        <taxon>Aminobacterium</taxon>
    </lineage>
</organism>
<gene>
    <name evidence="6" type="ordered locus">Amico_0085</name>
</gene>
<dbReference type="AlphaFoldDB" id="D5ECF1"/>
<dbReference type="RefSeq" id="WP_013047499.1">
    <property type="nucleotide sequence ID" value="NC_014011.1"/>
</dbReference>
<dbReference type="PROSITE" id="PS51078">
    <property type="entry name" value="ICLR_ED"/>
    <property type="match status" value="1"/>
</dbReference>
<dbReference type="InterPro" id="IPR036390">
    <property type="entry name" value="WH_DNA-bd_sf"/>
</dbReference>
<dbReference type="EMBL" id="CP001997">
    <property type="protein sequence ID" value="ADE56233.1"/>
    <property type="molecule type" value="Genomic_DNA"/>
</dbReference>
<evidence type="ECO:0000256" key="3">
    <source>
        <dbReference type="ARBA" id="ARBA00023163"/>
    </source>
</evidence>
<feature type="domain" description="IclR-ED" evidence="5">
    <location>
        <begin position="73"/>
        <end position="257"/>
    </location>
</feature>
<dbReference type="InterPro" id="IPR014757">
    <property type="entry name" value="Tscrpt_reg_IclR_C"/>
</dbReference>
<dbReference type="HOGENOM" id="CLU_062618_7_1_0"/>
<evidence type="ECO:0000313" key="6">
    <source>
        <dbReference type="EMBL" id="ADE56233.1"/>
    </source>
</evidence>
<proteinExistence type="predicted"/>
<dbReference type="eggNOG" id="COG1414">
    <property type="taxonomic scope" value="Bacteria"/>
</dbReference>
<dbReference type="OrthoDB" id="9791752at2"/>
<reference evidence="6 7" key="1">
    <citation type="journal article" date="2010" name="Stand. Genomic Sci.">
        <title>Complete genome sequence of Aminobacterium colombiense type strain (ALA-1).</title>
        <authorList>
            <person name="Chertkov O."/>
            <person name="Sikorski J."/>
            <person name="Brambilla E."/>
            <person name="Lapidus A."/>
            <person name="Copeland A."/>
            <person name="Glavina Del Rio T."/>
            <person name="Nolan M."/>
            <person name="Lucas S."/>
            <person name="Tice H."/>
            <person name="Cheng J.F."/>
            <person name="Han C."/>
            <person name="Detter J.C."/>
            <person name="Bruce D."/>
            <person name="Tapia R."/>
            <person name="Goodwin L."/>
            <person name="Pitluck S."/>
            <person name="Liolios K."/>
            <person name="Ivanova N."/>
            <person name="Mavromatis K."/>
            <person name="Ovchinnikova G."/>
            <person name="Pati A."/>
            <person name="Chen A."/>
            <person name="Palaniappan K."/>
            <person name="Land M."/>
            <person name="Hauser L."/>
            <person name="Chang Y.J."/>
            <person name="Jeffries C.D."/>
            <person name="Spring S."/>
            <person name="Rohde M."/>
            <person name="Goker M."/>
            <person name="Bristow J."/>
            <person name="Eisen J.A."/>
            <person name="Markowitz V."/>
            <person name="Hugenholtz P."/>
            <person name="Kyrpides N.C."/>
            <person name="Klenk H.P."/>
        </authorList>
    </citation>
    <scope>NUCLEOTIDE SEQUENCE [LARGE SCALE GENOMIC DNA]</scope>
    <source>
        <strain evidence="7">DSM 12261 / ALA-1</strain>
    </source>
</reference>
<dbReference type="STRING" id="572547.Amico_0085"/>
<keyword evidence="7" id="KW-1185">Reference proteome</keyword>
<dbReference type="SUPFAM" id="SSF55781">
    <property type="entry name" value="GAF domain-like"/>
    <property type="match status" value="1"/>
</dbReference>
<dbReference type="InterPro" id="IPR011991">
    <property type="entry name" value="ArsR-like_HTH"/>
</dbReference>
<dbReference type="InterPro" id="IPR036388">
    <property type="entry name" value="WH-like_DNA-bd_sf"/>
</dbReference>
<dbReference type="PANTHER" id="PTHR30136:SF35">
    <property type="entry name" value="HTH-TYPE TRANSCRIPTIONAL REGULATOR RV1719"/>
    <property type="match status" value="1"/>
</dbReference>
<name>D5ECF1_AMICL</name>
<dbReference type="PROSITE" id="PS51077">
    <property type="entry name" value="HTH_ICLR"/>
    <property type="match status" value="1"/>
</dbReference>
<dbReference type="SUPFAM" id="SSF46785">
    <property type="entry name" value="Winged helix' DNA-binding domain"/>
    <property type="match status" value="1"/>
</dbReference>
<feature type="domain" description="HTH iclR-type" evidence="4">
    <location>
        <begin position="11"/>
        <end position="72"/>
    </location>
</feature>
<dbReference type="Gene3D" id="3.30.450.40">
    <property type="match status" value="1"/>
</dbReference>
<protein>
    <submittedName>
        <fullName evidence="6">Transcriptional regulator, IclR family</fullName>
    </submittedName>
</protein>
<dbReference type="InterPro" id="IPR005471">
    <property type="entry name" value="Tscrpt_reg_IclR_N"/>
</dbReference>
<evidence type="ECO:0000256" key="1">
    <source>
        <dbReference type="ARBA" id="ARBA00023015"/>
    </source>
</evidence>
<keyword evidence="3" id="KW-0804">Transcription</keyword>
<dbReference type="Proteomes" id="UP000002366">
    <property type="component" value="Chromosome"/>
</dbReference>
<evidence type="ECO:0000256" key="2">
    <source>
        <dbReference type="ARBA" id="ARBA00023125"/>
    </source>
</evidence>
<accession>D5ECF1</accession>
<dbReference type="InterPro" id="IPR029016">
    <property type="entry name" value="GAF-like_dom_sf"/>
</dbReference>
<keyword evidence="1" id="KW-0805">Transcription regulation</keyword>